<dbReference type="PANTHER" id="PTHR31297">
    <property type="entry name" value="GLUCAN ENDO-1,6-BETA-GLUCOSIDASE B"/>
    <property type="match status" value="1"/>
</dbReference>
<evidence type="ECO:0000313" key="6">
    <source>
        <dbReference type="EMBL" id="GAA3022827.1"/>
    </source>
</evidence>
<reference evidence="6 7" key="1">
    <citation type="journal article" date="2019" name="Int. J. Syst. Evol. Microbiol.">
        <title>The Global Catalogue of Microorganisms (GCM) 10K type strain sequencing project: providing services to taxonomists for standard genome sequencing and annotation.</title>
        <authorList>
            <consortium name="The Broad Institute Genomics Platform"/>
            <consortium name="The Broad Institute Genome Sequencing Center for Infectious Disease"/>
            <person name="Wu L."/>
            <person name="Ma J."/>
        </authorList>
    </citation>
    <scope>NUCLEOTIDE SEQUENCE [LARGE SCALE GENOMIC DNA]</scope>
    <source>
        <strain evidence="6 7">JCM 3106</strain>
    </source>
</reference>
<evidence type="ECO:0000256" key="3">
    <source>
        <dbReference type="RuleBase" id="RU361153"/>
    </source>
</evidence>
<dbReference type="Proteomes" id="UP001499930">
    <property type="component" value="Unassembled WGS sequence"/>
</dbReference>
<dbReference type="Gene3D" id="3.20.20.80">
    <property type="entry name" value="Glycosidases"/>
    <property type="match status" value="1"/>
</dbReference>
<organism evidence="6 7">
    <name type="scientific">Streptosporangium longisporum</name>
    <dbReference type="NCBI Taxonomy" id="46187"/>
    <lineage>
        <taxon>Bacteria</taxon>
        <taxon>Bacillati</taxon>
        <taxon>Actinomycetota</taxon>
        <taxon>Actinomycetes</taxon>
        <taxon>Streptosporangiales</taxon>
        <taxon>Streptosporangiaceae</taxon>
        <taxon>Streptosporangium</taxon>
    </lineage>
</organism>
<feature type="compositionally biased region" description="Polar residues" evidence="4">
    <location>
        <begin position="476"/>
        <end position="491"/>
    </location>
</feature>
<feature type="compositionally biased region" description="Basic and acidic residues" evidence="4">
    <location>
        <begin position="492"/>
        <end position="505"/>
    </location>
</feature>
<feature type="domain" description="Glycoside hydrolase family 5" evidence="5">
    <location>
        <begin position="76"/>
        <end position="330"/>
    </location>
</feature>
<gene>
    <name evidence="6" type="ORF">GCM10017559_54980</name>
</gene>
<sequence length="512" mass="57187">MTLSVAGSRLVDAAGTPVRLRGVGLGGWLNMENFITGYPANEASMRTAVREALGEERAEMFFDRLLTSFFGPDDAALLAGLGTNCVRIPINYRHLESDDRPFEIDEHGFRHLDRVIRLLGEHGIYSVIDLHALPGAQNQHWHSDNPTHIAAFWQHRHFQDRAVHLWEVVADRYRDNPWVAGYNPVNEPGDPSGQVVGPFYDRLVKAVRAVDPGHVLFLDGNTYSTDFSIFREVYENTVFVCHDYALAGFAHGGPYPGHTRGEWVDREQLERSFERRTVFQRETGTPIWVGEFGPVYTGNPEIDRQRYQILRDQLEIFDAHEAGWSLWTYKDVGLQGLVCAGEPYMSRFGDFIAKKQRLGADRWGSTMEEAASELAPLHRLMETEFPSWDPYPWGARYQVDDLIRHILIAQALLPEYAGLLRDRSDEELVALADSFALARCSRRQPLLDLLAENLRAGDPLGGDLLGGDSHAGNPGTGNSHAGNSHAGNSGEQDPHAGDPLGRERLGQNSLGA</sequence>
<comment type="similarity">
    <text evidence="3">Belongs to the glycosyl hydrolase 5 (cellulase A) family.</text>
</comment>
<keyword evidence="2 3" id="KW-0326">Glycosidase</keyword>
<evidence type="ECO:0000256" key="2">
    <source>
        <dbReference type="ARBA" id="ARBA00023295"/>
    </source>
</evidence>
<evidence type="ECO:0000256" key="4">
    <source>
        <dbReference type="SAM" id="MobiDB-lite"/>
    </source>
</evidence>
<keyword evidence="7" id="KW-1185">Reference proteome</keyword>
<dbReference type="InterPro" id="IPR017853">
    <property type="entry name" value="GH"/>
</dbReference>
<evidence type="ECO:0000259" key="5">
    <source>
        <dbReference type="Pfam" id="PF00150"/>
    </source>
</evidence>
<dbReference type="InterPro" id="IPR001547">
    <property type="entry name" value="Glyco_hydro_5"/>
</dbReference>
<dbReference type="SUPFAM" id="SSF51445">
    <property type="entry name" value="(Trans)glycosidases"/>
    <property type="match status" value="1"/>
</dbReference>
<protein>
    <recommendedName>
        <fullName evidence="5">Glycoside hydrolase family 5 domain-containing protein</fullName>
    </recommendedName>
</protein>
<keyword evidence="1 3" id="KW-0378">Hydrolase</keyword>
<dbReference type="EMBL" id="BAAAWD010000015">
    <property type="protein sequence ID" value="GAA3022827.1"/>
    <property type="molecule type" value="Genomic_DNA"/>
</dbReference>
<evidence type="ECO:0000256" key="1">
    <source>
        <dbReference type="ARBA" id="ARBA00022801"/>
    </source>
</evidence>
<proteinExistence type="inferred from homology"/>
<accession>A0ABN3YD94</accession>
<comment type="caution">
    <text evidence="6">The sequence shown here is derived from an EMBL/GenBank/DDBJ whole genome shotgun (WGS) entry which is preliminary data.</text>
</comment>
<feature type="region of interest" description="Disordered" evidence="4">
    <location>
        <begin position="461"/>
        <end position="512"/>
    </location>
</feature>
<dbReference type="InterPro" id="IPR050386">
    <property type="entry name" value="Glycosyl_hydrolase_5"/>
</dbReference>
<name>A0ABN3YD94_9ACTN</name>
<evidence type="ECO:0000313" key="7">
    <source>
        <dbReference type="Proteomes" id="UP001499930"/>
    </source>
</evidence>
<dbReference type="PANTHER" id="PTHR31297:SF13">
    <property type="entry name" value="PUTATIVE-RELATED"/>
    <property type="match status" value="1"/>
</dbReference>
<dbReference type="Pfam" id="PF00150">
    <property type="entry name" value="Cellulase"/>
    <property type="match status" value="1"/>
</dbReference>
<dbReference type="RefSeq" id="WP_344900341.1">
    <property type="nucleotide sequence ID" value="NZ_BAAAWD010000015.1"/>
</dbReference>